<organism evidence="2 3">
    <name type="scientific">Polaribacter atrinae</name>
    <dbReference type="NCBI Taxonomy" id="1333662"/>
    <lineage>
        <taxon>Bacteria</taxon>
        <taxon>Pseudomonadati</taxon>
        <taxon>Bacteroidota</taxon>
        <taxon>Flavobacteriia</taxon>
        <taxon>Flavobacteriales</taxon>
        <taxon>Flavobacteriaceae</taxon>
    </lineage>
</organism>
<feature type="domain" description="HTH cro/C1-type" evidence="1">
    <location>
        <begin position="22"/>
        <end position="76"/>
    </location>
</feature>
<dbReference type="EMBL" id="LVWE01000003">
    <property type="protein sequence ID" value="OAD46394.1"/>
    <property type="molecule type" value="Genomic_DNA"/>
</dbReference>
<dbReference type="AlphaFoldDB" id="A0A176TEY5"/>
<dbReference type="Pfam" id="PF01381">
    <property type="entry name" value="HTH_3"/>
    <property type="match status" value="1"/>
</dbReference>
<evidence type="ECO:0000313" key="3">
    <source>
        <dbReference type="Proteomes" id="UP000076923"/>
    </source>
</evidence>
<evidence type="ECO:0000259" key="1">
    <source>
        <dbReference type="PROSITE" id="PS50943"/>
    </source>
</evidence>
<dbReference type="SMART" id="SM00530">
    <property type="entry name" value="HTH_XRE"/>
    <property type="match status" value="1"/>
</dbReference>
<dbReference type="STRING" id="1333662.LPB303_02345"/>
<gene>
    <name evidence="2" type="ORF">LPB303_02345</name>
</gene>
<dbReference type="InterPro" id="IPR010982">
    <property type="entry name" value="Lambda_DNA-bd_dom_sf"/>
</dbReference>
<evidence type="ECO:0000313" key="2">
    <source>
        <dbReference type="EMBL" id="OAD46394.1"/>
    </source>
</evidence>
<dbReference type="RefSeq" id="WP_068447730.1">
    <property type="nucleotide sequence ID" value="NZ_CP150660.1"/>
</dbReference>
<dbReference type="CDD" id="cd00093">
    <property type="entry name" value="HTH_XRE"/>
    <property type="match status" value="1"/>
</dbReference>
<sequence length="82" mass="9894">MRERERERERIKDTCKIILNNLEEKRKQIGVSRYEMALHLGLTENGYFKVIKGHTKLDVERLLLILNKLTISPKEFFKDYKD</sequence>
<dbReference type="SUPFAM" id="SSF47413">
    <property type="entry name" value="lambda repressor-like DNA-binding domains"/>
    <property type="match status" value="1"/>
</dbReference>
<name>A0A176TEY5_9FLAO</name>
<dbReference type="GO" id="GO:0003677">
    <property type="term" value="F:DNA binding"/>
    <property type="evidence" value="ECO:0007669"/>
    <property type="project" value="InterPro"/>
</dbReference>
<reference evidence="2 3" key="1">
    <citation type="submission" date="2016-02" db="EMBL/GenBank/DDBJ databases">
        <title>Draft genome sequence of Polaribacter atrinae KACC17473.</title>
        <authorList>
            <person name="Shin S.-K."/>
            <person name="Yi H."/>
        </authorList>
    </citation>
    <scope>NUCLEOTIDE SEQUENCE [LARGE SCALE GENOMIC DNA]</scope>
    <source>
        <strain evidence="2 3">KACC 17473</strain>
    </source>
</reference>
<accession>A0A176TEY5</accession>
<dbReference type="InterPro" id="IPR001387">
    <property type="entry name" value="Cro/C1-type_HTH"/>
</dbReference>
<protein>
    <recommendedName>
        <fullName evidence="1">HTH cro/C1-type domain-containing protein</fullName>
    </recommendedName>
</protein>
<comment type="caution">
    <text evidence="2">The sequence shown here is derived from an EMBL/GenBank/DDBJ whole genome shotgun (WGS) entry which is preliminary data.</text>
</comment>
<dbReference type="OrthoDB" id="1261587at2"/>
<keyword evidence="3" id="KW-1185">Reference proteome</keyword>
<proteinExistence type="predicted"/>
<dbReference type="PROSITE" id="PS50943">
    <property type="entry name" value="HTH_CROC1"/>
    <property type="match status" value="1"/>
</dbReference>
<dbReference type="Proteomes" id="UP000076923">
    <property type="component" value="Unassembled WGS sequence"/>
</dbReference>
<dbReference type="Gene3D" id="1.10.260.40">
    <property type="entry name" value="lambda repressor-like DNA-binding domains"/>
    <property type="match status" value="1"/>
</dbReference>